<dbReference type="EMBL" id="JANBOI010003043">
    <property type="protein sequence ID" value="KAJ1719071.1"/>
    <property type="molecule type" value="Genomic_DNA"/>
</dbReference>
<evidence type="ECO:0000259" key="2">
    <source>
        <dbReference type="Pfam" id="PF24384"/>
    </source>
</evidence>
<proteinExistence type="predicted"/>
<sequence>ARYLLPRHEPLGSMRATTFIRMLIWTDQPVARVDIEIDGSPHSHPAVYRGKETSNDAGDTTKTPLWVAPWDPAKYDDGAAHVLAVTVTDAGGKSTTVQTPFSLAGRALPLHNGATGGWIMRHDIAAIFRAASIITYLVAGALLVVAPRVYYALLPAGCAQWLLEQAALHRQDRAHVRQLWDQVAHGSDHVWARPVLPLAAAACKMLARTQRARQVHWASIPWLFWPAYALTMGLATLPLFTGWLIPSAGPLGVGSLYAYGIYLAAEWVPLADSWMYALGSTTPLLLLLLYLPAAVEPPGLFCSAQQGWHRSLGVRI</sequence>
<keyword evidence="4" id="KW-1185">Reference proteome</keyword>
<dbReference type="PANTHER" id="PTHR14795:SF0">
    <property type="entry name" value="TRANSMEMBRANE PROTEIN 62"/>
    <property type="match status" value="1"/>
</dbReference>
<feature type="transmembrane region" description="Helical" evidence="1">
    <location>
        <begin position="243"/>
        <end position="262"/>
    </location>
</feature>
<dbReference type="Proteomes" id="UP001143981">
    <property type="component" value="Unassembled WGS sequence"/>
</dbReference>
<comment type="caution">
    <text evidence="3">The sequence shown here is derived from an EMBL/GenBank/DDBJ whole genome shotgun (WGS) entry which is preliminary data.</text>
</comment>
<keyword evidence="1" id="KW-0472">Membrane</keyword>
<dbReference type="InterPro" id="IPR056229">
    <property type="entry name" value="Ig_TMM62"/>
</dbReference>
<feature type="transmembrane region" description="Helical" evidence="1">
    <location>
        <begin position="219"/>
        <end position="237"/>
    </location>
</feature>
<keyword evidence="1" id="KW-0812">Transmembrane</keyword>
<dbReference type="PANTHER" id="PTHR14795">
    <property type="entry name" value="HELICASE RELATED"/>
    <property type="match status" value="1"/>
</dbReference>
<accession>A0A9W7XR07</accession>
<evidence type="ECO:0000313" key="3">
    <source>
        <dbReference type="EMBL" id="KAJ1719071.1"/>
    </source>
</evidence>
<evidence type="ECO:0000313" key="4">
    <source>
        <dbReference type="Proteomes" id="UP001143981"/>
    </source>
</evidence>
<dbReference type="Pfam" id="PF24384">
    <property type="entry name" value="Ig_TMM62"/>
    <property type="match status" value="1"/>
</dbReference>
<feature type="transmembrane region" description="Helical" evidence="1">
    <location>
        <begin position="126"/>
        <end position="146"/>
    </location>
</feature>
<protein>
    <recommendedName>
        <fullName evidence="2">TMEM62 Ig-like domain-containing protein</fullName>
    </recommendedName>
</protein>
<evidence type="ECO:0000256" key="1">
    <source>
        <dbReference type="SAM" id="Phobius"/>
    </source>
</evidence>
<feature type="non-terminal residue" evidence="3">
    <location>
        <position position="316"/>
    </location>
</feature>
<keyword evidence="1" id="KW-1133">Transmembrane helix</keyword>
<dbReference type="OrthoDB" id="45365at2759"/>
<feature type="transmembrane region" description="Helical" evidence="1">
    <location>
        <begin position="274"/>
        <end position="291"/>
    </location>
</feature>
<dbReference type="AlphaFoldDB" id="A0A9W7XR07"/>
<feature type="non-terminal residue" evidence="3">
    <location>
        <position position="1"/>
    </location>
</feature>
<feature type="domain" description="TMEM62 Ig-like" evidence="2">
    <location>
        <begin position="4"/>
        <end position="106"/>
    </location>
</feature>
<reference evidence="3" key="1">
    <citation type="submission" date="2022-07" db="EMBL/GenBank/DDBJ databases">
        <title>Phylogenomic reconstructions and comparative analyses of Kickxellomycotina fungi.</title>
        <authorList>
            <person name="Reynolds N.K."/>
            <person name="Stajich J.E."/>
            <person name="Barry K."/>
            <person name="Grigoriev I.V."/>
            <person name="Crous P."/>
            <person name="Smith M.E."/>
        </authorList>
    </citation>
    <scope>NUCLEOTIDE SEQUENCE</scope>
    <source>
        <strain evidence="3">BCRC 34381</strain>
    </source>
</reference>
<gene>
    <name evidence="3" type="ORF">LPJ61_006390</name>
</gene>
<organism evidence="3 4">
    <name type="scientific">Coemansia biformis</name>
    <dbReference type="NCBI Taxonomy" id="1286918"/>
    <lineage>
        <taxon>Eukaryota</taxon>
        <taxon>Fungi</taxon>
        <taxon>Fungi incertae sedis</taxon>
        <taxon>Zoopagomycota</taxon>
        <taxon>Kickxellomycotina</taxon>
        <taxon>Kickxellomycetes</taxon>
        <taxon>Kickxellales</taxon>
        <taxon>Kickxellaceae</taxon>
        <taxon>Coemansia</taxon>
    </lineage>
</organism>
<name>A0A9W7XR07_9FUNG</name>